<keyword evidence="4" id="KW-0732">Signal</keyword>
<evidence type="ECO:0000313" key="10">
    <source>
        <dbReference type="Proteomes" id="UP000004947"/>
    </source>
</evidence>
<keyword evidence="10" id="KW-1185">Reference proteome</keyword>
<dbReference type="eggNOG" id="COG3119">
    <property type="taxonomic scope" value="Bacteria"/>
</dbReference>
<evidence type="ECO:0000256" key="3">
    <source>
        <dbReference type="ARBA" id="ARBA00022723"/>
    </source>
</evidence>
<dbReference type="InterPro" id="IPR017850">
    <property type="entry name" value="Alkaline_phosphatase_core_sf"/>
</dbReference>
<reference evidence="9 10" key="1">
    <citation type="journal article" date="2010" name="J. Bacteriol.">
        <title>Genome sequence of Lentisphaera araneosa HTCC2155T, the type species of the order Lentisphaerales in the phylum Lentisphaerae.</title>
        <authorList>
            <person name="Thrash J.C."/>
            <person name="Cho J.C."/>
            <person name="Vergin K.L."/>
            <person name="Morris R.M."/>
            <person name="Giovannoni S.J."/>
        </authorList>
    </citation>
    <scope>NUCLEOTIDE SEQUENCE [LARGE SCALE GENOMIC DNA]</scope>
    <source>
        <strain evidence="9 10">HTCC2155</strain>
    </source>
</reference>
<gene>
    <name evidence="9" type="ORF">LNTAR_15737</name>
</gene>
<dbReference type="GO" id="GO:0046872">
    <property type="term" value="F:metal ion binding"/>
    <property type="evidence" value="ECO:0007669"/>
    <property type="project" value="UniProtKB-KW"/>
</dbReference>
<dbReference type="GO" id="GO:0004065">
    <property type="term" value="F:arylsulfatase activity"/>
    <property type="evidence" value="ECO:0007669"/>
    <property type="project" value="TreeGrafter"/>
</dbReference>
<dbReference type="PANTHER" id="PTHR42693">
    <property type="entry name" value="ARYLSULFATASE FAMILY MEMBER"/>
    <property type="match status" value="1"/>
</dbReference>
<comment type="cofactor">
    <cofactor evidence="1">
        <name>Ca(2+)</name>
        <dbReference type="ChEBI" id="CHEBI:29108"/>
    </cofactor>
</comment>
<name>A6DME5_9BACT</name>
<organism evidence="9 10">
    <name type="scientific">Lentisphaera araneosa HTCC2155</name>
    <dbReference type="NCBI Taxonomy" id="313628"/>
    <lineage>
        <taxon>Bacteria</taxon>
        <taxon>Pseudomonadati</taxon>
        <taxon>Lentisphaerota</taxon>
        <taxon>Lentisphaeria</taxon>
        <taxon>Lentisphaerales</taxon>
        <taxon>Lentisphaeraceae</taxon>
        <taxon>Lentisphaera</taxon>
    </lineage>
</organism>
<evidence type="ECO:0000256" key="6">
    <source>
        <dbReference type="ARBA" id="ARBA00022837"/>
    </source>
</evidence>
<dbReference type="InterPro" id="IPR000917">
    <property type="entry name" value="Sulfatase_N"/>
</dbReference>
<keyword evidence="5" id="KW-0378">Hydrolase</keyword>
<dbReference type="AlphaFoldDB" id="A6DME5"/>
<sequence>MMKILGVLLFTLTLFGAEKPNIILFYVDDFGVNDLSCNGSTFYETPHMDQLAADGVKFTNAYTAFPRCLPARQALLTGKYPSRFDVQPYPKQHLPFEEVTFGEALKEEGYETSYIGKWHLGHKGQDPSKQGFDHIVHTGHAGATKSFFYPFPVEKGHSVENPVKGKEGDYLTDILRDEACEFIKSKADKPFLLVMAHYAVHTPLEGRPDLVEKYRKKLKKMGLSEGGHSDDADIVRDKTGMHKTIQNNPHYAALIESVDTSLGKIMQTLKDLKIDDNTVIILSADHGGLSSRGLNNKRPLATTNAPYRQGKGWTYEGGIRVPHIVKWPGKVKAGTVSTVQTIGTDHYPTMLEMAGLKLKPEQHIDGRSYLKALKGEGYQRDGMFWYSHTARPDSTGDTRGMAYTEGKYKIHEWFDEGSLELYDLENDLGEQNDLSKQMPEKAKELHDKMLAIEASIGNYRKQGLRSTQKRLEKKNKSKKKSKKH</sequence>
<dbReference type="Pfam" id="PF00884">
    <property type="entry name" value="Sulfatase"/>
    <property type="match status" value="1"/>
</dbReference>
<dbReference type="CDD" id="cd16144">
    <property type="entry name" value="ARS_like"/>
    <property type="match status" value="1"/>
</dbReference>
<dbReference type="InterPro" id="IPR024607">
    <property type="entry name" value="Sulfatase_CS"/>
</dbReference>
<evidence type="ECO:0000313" key="9">
    <source>
        <dbReference type="EMBL" id="EDM27135.1"/>
    </source>
</evidence>
<protein>
    <submittedName>
        <fullName evidence="9">Sulfatase family protein</fullName>
    </submittedName>
</protein>
<evidence type="ECO:0000256" key="7">
    <source>
        <dbReference type="SAM" id="MobiDB-lite"/>
    </source>
</evidence>
<dbReference type="SUPFAM" id="SSF53649">
    <property type="entry name" value="Alkaline phosphatase-like"/>
    <property type="match status" value="1"/>
</dbReference>
<keyword evidence="6" id="KW-0106">Calcium</keyword>
<evidence type="ECO:0000256" key="4">
    <source>
        <dbReference type="ARBA" id="ARBA00022729"/>
    </source>
</evidence>
<dbReference type="PROSITE" id="PS00149">
    <property type="entry name" value="SULFATASE_2"/>
    <property type="match status" value="1"/>
</dbReference>
<dbReference type="Gene3D" id="3.40.720.10">
    <property type="entry name" value="Alkaline Phosphatase, subunit A"/>
    <property type="match status" value="1"/>
</dbReference>
<dbReference type="RefSeq" id="WP_007279043.1">
    <property type="nucleotide sequence ID" value="NZ_ABCK01000011.1"/>
</dbReference>
<dbReference type="InterPro" id="IPR050738">
    <property type="entry name" value="Sulfatase"/>
</dbReference>
<dbReference type="STRING" id="313628.LNTAR_15737"/>
<dbReference type="OrthoDB" id="9803751at2"/>
<evidence type="ECO:0000256" key="2">
    <source>
        <dbReference type="ARBA" id="ARBA00008779"/>
    </source>
</evidence>
<dbReference type="Gene3D" id="3.30.1120.10">
    <property type="match status" value="1"/>
</dbReference>
<evidence type="ECO:0000256" key="1">
    <source>
        <dbReference type="ARBA" id="ARBA00001913"/>
    </source>
</evidence>
<feature type="domain" description="Sulfatase N-terminal" evidence="8">
    <location>
        <begin position="20"/>
        <end position="355"/>
    </location>
</feature>
<dbReference type="EMBL" id="ABCK01000011">
    <property type="protein sequence ID" value="EDM27135.1"/>
    <property type="molecule type" value="Genomic_DNA"/>
</dbReference>
<evidence type="ECO:0000256" key="5">
    <source>
        <dbReference type="ARBA" id="ARBA00022801"/>
    </source>
</evidence>
<feature type="compositionally biased region" description="Basic residues" evidence="7">
    <location>
        <begin position="467"/>
        <end position="484"/>
    </location>
</feature>
<dbReference type="Proteomes" id="UP000004947">
    <property type="component" value="Unassembled WGS sequence"/>
</dbReference>
<comment type="caution">
    <text evidence="9">The sequence shown here is derived from an EMBL/GenBank/DDBJ whole genome shotgun (WGS) entry which is preliminary data.</text>
</comment>
<keyword evidence="3" id="KW-0479">Metal-binding</keyword>
<dbReference type="PANTHER" id="PTHR42693:SF42">
    <property type="entry name" value="ARYLSULFATASE G"/>
    <property type="match status" value="1"/>
</dbReference>
<proteinExistence type="inferred from homology"/>
<comment type="similarity">
    <text evidence="2">Belongs to the sulfatase family.</text>
</comment>
<evidence type="ECO:0000259" key="8">
    <source>
        <dbReference type="Pfam" id="PF00884"/>
    </source>
</evidence>
<feature type="region of interest" description="Disordered" evidence="7">
    <location>
        <begin position="461"/>
        <end position="484"/>
    </location>
</feature>
<accession>A6DME5</accession>